<organism evidence="10 11">
    <name type="scientific">Pseudoprimorskyibacter insulae</name>
    <dbReference type="NCBI Taxonomy" id="1695997"/>
    <lineage>
        <taxon>Bacteria</taxon>
        <taxon>Pseudomonadati</taxon>
        <taxon>Pseudomonadota</taxon>
        <taxon>Alphaproteobacteria</taxon>
        <taxon>Rhodobacterales</taxon>
        <taxon>Paracoccaceae</taxon>
        <taxon>Pseudoprimorskyibacter</taxon>
    </lineage>
</organism>
<accession>A0A2R8AR23</accession>
<dbReference type="EC" id="3.5.1.25" evidence="10"/>
<dbReference type="InterPro" id="IPR011059">
    <property type="entry name" value="Metal-dep_hydrolase_composite"/>
</dbReference>
<dbReference type="GO" id="GO:0008448">
    <property type="term" value="F:N-acetylglucosamine-6-phosphate deacetylase activity"/>
    <property type="evidence" value="ECO:0007669"/>
    <property type="project" value="UniProtKB-EC"/>
</dbReference>
<dbReference type="SUPFAM" id="SSF51338">
    <property type="entry name" value="Composite domain of metallo-dependent hydrolases"/>
    <property type="match status" value="1"/>
</dbReference>
<dbReference type="Proteomes" id="UP000244904">
    <property type="component" value="Unassembled WGS sequence"/>
</dbReference>
<evidence type="ECO:0000259" key="9">
    <source>
        <dbReference type="Pfam" id="PF01979"/>
    </source>
</evidence>
<keyword evidence="2 8" id="KW-0479">Metal-binding</keyword>
<keyword evidence="4 5" id="KW-0119">Carbohydrate metabolism</keyword>
<evidence type="ECO:0000256" key="4">
    <source>
        <dbReference type="ARBA" id="ARBA00023277"/>
    </source>
</evidence>
<feature type="binding site" evidence="7">
    <location>
        <position position="137"/>
    </location>
    <ligand>
        <name>substrate</name>
    </ligand>
</feature>
<protein>
    <submittedName>
        <fullName evidence="10">N-acetylglucosamine-6-phosphate deacetylase</fullName>
        <ecNumber evidence="10">3.5.1.25</ecNumber>
    </submittedName>
</protein>
<dbReference type="RefSeq" id="WP_108885146.1">
    <property type="nucleotide sequence ID" value="NZ_OMOJ01000001.1"/>
</dbReference>
<dbReference type="Gene3D" id="3.20.20.140">
    <property type="entry name" value="Metal-dependent hydrolases"/>
    <property type="match status" value="1"/>
</dbReference>
<feature type="binding site" evidence="7">
    <location>
        <position position="224"/>
    </location>
    <ligand>
        <name>substrate</name>
    </ligand>
</feature>
<dbReference type="NCBIfam" id="TIGR00221">
    <property type="entry name" value="nagA"/>
    <property type="match status" value="1"/>
</dbReference>
<comment type="similarity">
    <text evidence="1 5">Belongs to the metallo-dependent hydrolases superfamily. NagA family.</text>
</comment>
<dbReference type="AlphaFoldDB" id="A0A2R8AR23"/>
<evidence type="ECO:0000256" key="3">
    <source>
        <dbReference type="ARBA" id="ARBA00022801"/>
    </source>
</evidence>
<evidence type="ECO:0000256" key="5">
    <source>
        <dbReference type="PIRNR" id="PIRNR038994"/>
    </source>
</evidence>
<reference evidence="11" key="1">
    <citation type="submission" date="2018-03" db="EMBL/GenBank/DDBJ databases">
        <authorList>
            <person name="Rodrigo-Torres L."/>
            <person name="Arahal R. D."/>
            <person name="Lucena T."/>
        </authorList>
    </citation>
    <scope>NUCLEOTIDE SEQUENCE [LARGE SCALE GENOMIC DNA]</scope>
    <source>
        <strain evidence="11">CECT 8871</strain>
    </source>
</reference>
<evidence type="ECO:0000313" key="11">
    <source>
        <dbReference type="Proteomes" id="UP000244904"/>
    </source>
</evidence>
<dbReference type="OrthoDB" id="9776488at2"/>
<evidence type="ECO:0000313" key="10">
    <source>
        <dbReference type="EMBL" id="SPF78513.1"/>
    </source>
</evidence>
<evidence type="ECO:0000256" key="7">
    <source>
        <dbReference type="PIRSR" id="PIRSR038994-2"/>
    </source>
</evidence>
<comment type="cofactor">
    <cofactor evidence="8">
        <name>a divalent metal cation</name>
        <dbReference type="ChEBI" id="CHEBI:60240"/>
    </cofactor>
    <text evidence="8">Binds 1 divalent metal cation per subunit.</text>
</comment>
<keyword evidence="11" id="KW-1185">Reference proteome</keyword>
<gene>
    <name evidence="10" type="primary">nagA</name>
    <name evidence="10" type="ORF">PRI8871_01118</name>
</gene>
<dbReference type="EMBL" id="OMOJ01000001">
    <property type="protein sequence ID" value="SPF78513.1"/>
    <property type="molecule type" value="Genomic_DNA"/>
</dbReference>
<dbReference type="GO" id="GO:0046872">
    <property type="term" value="F:metal ion binding"/>
    <property type="evidence" value="ECO:0007669"/>
    <property type="project" value="UniProtKB-KW"/>
</dbReference>
<dbReference type="PANTHER" id="PTHR11113:SF14">
    <property type="entry name" value="N-ACETYLGLUCOSAMINE-6-PHOSPHATE DEACETYLASE"/>
    <property type="match status" value="1"/>
</dbReference>
<dbReference type="GO" id="GO:0006046">
    <property type="term" value="P:N-acetylglucosamine catabolic process"/>
    <property type="evidence" value="ECO:0007669"/>
    <property type="project" value="TreeGrafter"/>
</dbReference>
<dbReference type="SUPFAM" id="SSF51556">
    <property type="entry name" value="Metallo-dependent hydrolases"/>
    <property type="match status" value="1"/>
</dbReference>
<feature type="binding site" evidence="8">
    <location>
        <position position="126"/>
    </location>
    <ligand>
        <name>Zn(2+)</name>
        <dbReference type="ChEBI" id="CHEBI:29105"/>
    </ligand>
</feature>
<dbReference type="Gene3D" id="2.30.40.10">
    <property type="entry name" value="Urease, subunit C, domain 1"/>
    <property type="match status" value="1"/>
</dbReference>
<proteinExistence type="inferred from homology"/>
<dbReference type="PIRSF" id="PIRSF038994">
    <property type="entry name" value="NagA"/>
    <property type="match status" value="1"/>
</dbReference>
<feature type="binding site" evidence="8">
    <location>
        <position position="213"/>
    </location>
    <ligand>
        <name>Zn(2+)</name>
        <dbReference type="ChEBI" id="CHEBI:29105"/>
    </ligand>
</feature>
<feature type="active site" description="Proton donor/acceptor" evidence="6">
    <location>
        <position position="272"/>
    </location>
</feature>
<feature type="domain" description="Amidohydrolase-related" evidence="9">
    <location>
        <begin position="49"/>
        <end position="374"/>
    </location>
</feature>
<dbReference type="InterPro" id="IPR003764">
    <property type="entry name" value="GlcNAc_6-P_deAcase"/>
</dbReference>
<dbReference type="PANTHER" id="PTHR11113">
    <property type="entry name" value="N-ACETYLGLUCOSAMINE-6-PHOSPHATE DEACETYLASE"/>
    <property type="match status" value="1"/>
</dbReference>
<name>A0A2R8AR23_9RHOB</name>
<evidence type="ECO:0000256" key="1">
    <source>
        <dbReference type="ARBA" id="ARBA00010716"/>
    </source>
</evidence>
<keyword evidence="3 5" id="KW-0378">Hydrolase</keyword>
<feature type="binding site" evidence="7">
    <location>
        <begin position="216"/>
        <end position="217"/>
    </location>
    <ligand>
        <name>substrate</name>
    </ligand>
</feature>
<feature type="binding site" evidence="7">
    <location>
        <position position="248"/>
    </location>
    <ligand>
        <name>substrate</name>
    </ligand>
</feature>
<dbReference type="InterPro" id="IPR032466">
    <property type="entry name" value="Metal_Hydrolase"/>
</dbReference>
<feature type="binding site" evidence="8">
    <location>
        <position position="192"/>
    </location>
    <ligand>
        <name>Zn(2+)</name>
        <dbReference type="ChEBI" id="CHEBI:29105"/>
    </ligand>
</feature>
<evidence type="ECO:0000256" key="2">
    <source>
        <dbReference type="ARBA" id="ARBA00022723"/>
    </source>
</evidence>
<dbReference type="Pfam" id="PF01979">
    <property type="entry name" value="Amidohydro_1"/>
    <property type="match status" value="1"/>
</dbReference>
<dbReference type="InterPro" id="IPR006680">
    <property type="entry name" value="Amidohydro-rel"/>
</dbReference>
<feature type="binding site" evidence="7">
    <location>
        <begin position="305"/>
        <end position="307"/>
    </location>
    <ligand>
        <name>substrate</name>
    </ligand>
</feature>
<evidence type="ECO:0000256" key="8">
    <source>
        <dbReference type="PIRSR" id="PIRSR038994-3"/>
    </source>
</evidence>
<evidence type="ECO:0000256" key="6">
    <source>
        <dbReference type="PIRSR" id="PIRSR038994-1"/>
    </source>
</evidence>
<sequence>MTLFLTADQVFDGTSLRPRAVVELTGDEVVAVHDAPPEGASVQDLGAGILAPGFVDLQVNGGGGVLLGDRTDAAALRLMIDTHAGLGATTILPTLITNTPEVTRAVLDAAIELTAQDPRFAGAHLEGPHLSIARKGAHDGALIRAMTDEDLTALCDAAQRLRVLKVTLAPESVRPDQVATLTKAGALVSLGHSDADSGACAALVQAGARCVTHLFNAMSQMTGRAPGLVGTALNDGRLHTGLIADGVHVDPAMIALALRAKQGPGRLFLVSDSMAVAGTDAAAFTLGGRDILRRDGRLTLADGTLAGADLSMDRALQVMVQDVGCPLEEALQMATSVPGDLIGSKAGRFMAGAPADMVHLTNDFRLNAVWKNGVRI</sequence>